<protein>
    <submittedName>
        <fullName evidence="1">Uncharacterized protein</fullName>
    </submittedName>
</protein>
<evidence type="ECO:0000313" key="1">
    <source>
        <dbReference type="EMBL" id="KAL0564864.1"/>
    </source>
</evidence>
<organism evidence="1 2">
    <name type="scientific">Marasmius crinis-equi</name>
    <dbReference type="NCBI Taxonomy" id="585013"/>
    <lineage>
        <taxon>Eukaryota</taxon>
        <taxon>Fungi</taxon>
        <taxon>Dikarya</taxon>
        <taxon>Basidiomycota</taxon>
        <taxon>Agaricomycotina</taxon>
        <taxon>Agaricomycetes</taxon>
        <taxon>Agaricomycetidae</taxon>
        <taxon>Agaricales</taxon>
        <taxon>Marasmiineae</taxon>
        <taxon>Marasmiaceae</taxon>
        <taxon>Marasmius</taxon>
    </lineage>
</organism>
<keyword evidence="2" id="KW-1185">Reference proteome</keyword>
<evidence type="ECO:0000313" key="2">
    <source>
        <dbReference type="Proteomes" id="UP001465976"/>
    </source>
</evidence>
<dbReference type="EMBL" id="JBAHYK010002541">
    <property type="protein sequence ID" value="KAL0564864.1"/>
    <property type="molecule type" value="Genomic_DNA"/>
</dbReference>
<dbReference type="Proteomes" id="UP001465976">
    <property type="component" value="Unassembled WGS sequence"/>
</dbReference>
<proteinExistence type="predicted"/>
<name>A0ABR3EPR0_9AGAR</name>
<gene>
    <name evidence="1" type="ORF">V5O48_017172</name>
</gene>
<accession>A0ABR3EPR0</accession>
<comment type="caution">
    <text evidence="1">The sequence shown here is derived from an EMBL/GenBank/DDBJ whole genome shotgun (WGS) entry which is preliminary data.</text>
</comment>
<sequence>MPALTEPVIAGWIPHAGKTREHFYKAVEVITICRKLTNSSSLQPRSDKKLQSSIDDLIEKAQQALKSAQLSKSNGTELFDIFHRHVVEHIKKFESTDLTIEFENGWNQAKTTDSQRPKRLALIKQKLANKLRPDSTAVEVMVSEIQKQATTIRIADHQLSTVPDTYIRHIPNVKCWGGDTKEGLLWLLCKIPGGISDIPLSSLRLNAPHFYRGDLPISLRGIAGNDADVSPLQCISNPSSPAERKLRLYLLWDRDPSFYFRHQVDPNPKELYFRNIWRLKLTDDNTADSKFLLK</sequence>
<feature type="non-terminal residue" evidence="1">
    <location>
        <position position="294"/>
    </location>
</feature>
<reference evidence="1 2" key="1">
    <citation type="submission" date="2024-02" db="EMBL/GenBank/DDBJ databases">
        <title>A draft genome for the cacao thread blight pathogen Marasmius crinis-equi.</title>
        <authorList>
            <person name="Cohen S.P."/>
            <person name="Baruah I.K."/>
            <person name="Amoako-Attah I."/>
            <person name="Bukari Y."/>
            <person name="Meinhardt L.W."/>
            <person name="Bailey B.A."/>
        </authorList>
    </citation>
    <scope>NUCLEOTIDE SEQUENCE [LARGE SCALE GENOMIC DNA]</scope>
    <source>
        <strain evidence="1 2">GH-76</strain>
    </source>
</reference>